<evidence type="ECO:0000256" key="4">
    <source>
        <dbReference type="ARBA" id="ARBA00020296"/>
    </source>
</evidence>
<dbReference type="Gene3D" id="1.10.590.10">
    <property type="entry name" value="Chorismate mutase, AroQ class superfamily, eukaryotic"/>
    <property type="match status" value="1"/>
</dbReference>
<protein>
    <recommendedName>
        <fullName evidence="4">Chorismate mutase</fullName>
        <ecNumber evidence="3">5.4.99.5</ecNumber>
    </recommendedName>
</protein>
<accession>A0A2T9Z0I4</accession>
<dbReference type="GO" id="GO:0046417">
    <property type="term" value="P:chorismate metabolic process"/>
    <property type="evidence" value="ECO:0007669"/>
    <property type="project" value="InterPro"/>
</dbReference>
<keyword evidence="6" id="KW-0827">Tyrosine biosynthesis</keyword>
<evidence type="ECO:0000256" key="7">
    <source>
        <dbReference type="ARBA" id="ARBA00022605"/>
    </source>
</evidence>
<evidence type="ECO:0000256" key="10">
    <source>
        <dbReference type="ARBA" id="ARBA00023235"/>
    </source>
</evidence>
<evidence type="ECO:0000256" key="1">
    <source>
        <dbReference type="ARBA" id="ARBA00004496"/>
    </source>
</evidence>
<evidence type="ECO:0000259" key="12">
    <source>
        <dbReference type="Pfam" id="PF01817"/>
    </source>
</evidence>
<dbReference type="PANTHER" id="PTHR21145">
    <property type="entry name" value="CHORISMATE MUTASE"/>
    <property type="match status" value="1"/>
</dbReference>
<dbReference type="EMBL" id="MBFR01000003">
    <property type="protein sequence ID" value="PVU98101.1"/>
    <property type="molecule type" value="Genomic_DNA"/>
</dbReference>
<evidence type="ECO:0000256" key="5">
    <source>
        <dbReference type="ARBA" id="ARBA00022490"/>
    </source>
</evidence>
<dbReference type="EC" id="5.4.99.5" evidence="3"/>
<keyword evidence="14" id="KW-1185">Reference proteome</keyword>
<dbReference type="GO" id="GO:0005737">
    <property type="term" value="C:cytoplasm"/>
    <property type="evidence" value="ECO:0007669"/>
    <property type="project" value="UniProtKB-SubCell"/>
</dbReference>
<evidence type="ECO:0000256" key="6">
    <source>
        <dbReference type="ARBA" id="ARBA00022498"/>
    </source>
</evidence>
<keyword evidence="7" id="KW-0028">Amino-acid biosynthesis</keyword>
<organism evidence="13 14">
    <name type="scientific">Smittium simulii</name>
    <dbReference type="NCBI Taxonomy" id="133385"/>
    <lineage>
        <taxon>Eukaryota</taxon>
        <taxon>Fungi</taxon>
        <taxon>Fungi incertae sedis</taxon>
        <taxon>Zoopagomycota</taxon>
        <taxon>Kickxellomycotina</taxon>
        <taxon>Harpellomycetes</taxon>
        <taxon>Harpellales</taxon>
        <taxon>Legeriomycetaceae</taxon>
        <taxon>Smittium</taxon>
    </lineage>
</organism>
<dbReference type="SUPFAM" id="SSF48600">
    <property type="entry name" value="Chorismate mutase II"/>
    <property type="match status" value="1"/>
</dbReference>
<name>A0A2T9Z0I4_9FUNG</name>
<dbReference type="InterPro" id="IPR008238">
    <property type="entry name" value="Chorismate_mutase_AroQ_euk"/>
</dbReference>
<dbReference type="PANTHER" id="PTHR21145:SF12">
    <property type="entry name" value="CHORISMATE MUTASE"/>
    <property type="match status" value="1"/>
</dbReference>
<dbReference type="PROSITE" id="PS51169">
    <property type="entry name" value="CHORISMATE_MUT_3"/>
    <property type="match status" value="1"/>
</dbReference>
<evidence type="ECO:0000256" key="2">
    <source>
        <dbReference type="ARBA" id="ARBA00004817"/>
    </source>
</evidence>
<dbReference type="STRING" id="133385.A0A2T9Z0I4"/>
<proteinExistence type="predicted"/>
<dbReference type="Pfam" id="PF01817">
    <property type="entry name" value="CM_2"/>
    <property type="match status" value="1"/>
</dbReference>
<evidence type="ECO:0000256" key="9">
    <source>
        <dbReference type="ARBA" id="ARBA00023222"/>
    </source>
</evidence>
<gene>
    <name evidence="13" type="ORF">BB561_000114</name>
</gene>
<evidence type="ECO:0000313" key="14">
    <source>
        <dbReference type="Proteomes" id="UP000245383"/>
    </source>
</evidence>
<keyword evidence="10" id="KW-0413">Isomerase</keyword>
<dbReference type="UniPathway" id="UPA00120">
    <property type="reaction ID" value="UER00203"/>
</dbReference>
<comment type="pathway">
    <text evidence="2">Metabolic intermediate biosynthesis; prephenate biosynthesis; prephenate from chorismate: step 1/1.</text>
</comment>
<feature type="domain" description="Chorismate mutase" evidence="12">
    <location>
        <begin position="11"/>
        <end position="127"/>
    </location>
</feature>
<sequence length="135" mass="15487">MCKPGDDKNYGSTATRDIECLQALSRRVHYGKFVAEAKFCDPKYHDLYVQLIKNKDRDAIMKLLTNEQVELKLLERLKKKTLIYGQDLDNPTQACACDESAAGVKIDSDLVVKLYKDYVIPLTKEVEVLYLLNRI</sequence>
<keyword evidence="9" id="KW-0584">Phenylalanine biosynthesis</keyword>
<dbReference type="Proteomes" id="UP000245383">
    <property type="component" value="Unassembled WGS sequence"/>
</dbReference>
<evidence type="ECO:0000313" key="13">
    <source>
        <dbReference type="EMBL" id="PVU98101.1"/>
    </source>
</evidence>
<reference evidence="13 14" key="1">
    <citation type="journal article" date="2018" name="MBio">
        <title>Comparative Genomics Reveals the Core Gene Toolbox for the Fungus-Insect Symbiosis.</title>
        <authorList>
            <person name="Wang Y."/>
            <person name="Stata M."/>
            <person name="Wang W."/>
            <person name="Stajich J.E."/>
            <person name="White M.M."/>
            <person name="Moncalvo J.M."/>
        </authorList>
    </citation>
    <scope>NUCLEOTIDE SEQUENCE [LARGE SCALE GENOMIC DNA]</scope>
    <source>
        <strain evidence="13 14">SWE-8-4</strain>
    </source>
</reference>
<dbReference type="AlphaFoldDB" id="A0A2T9Z0I4"/>
<keyword evidence="8" id="KW-0057">Aromatic amino acid biosynthesis</keyword>
<comment type="caution">
    <text evidence="13">The sequence shown here is derived from an EMBL/GenBank/DDBJ whole genome shotgun (WGS) entry which is preliminary data.</text>
</comment>
<comment type="catalytic activity">
    <reaction evidence="11">
        <text>chorismate = prephenate</text>
        <dbReference type="Rhea" id="RHEA:13897"/>
        <dbReference type="ChEBI" id="CHEBI:29748"/>
        <dbReference type="ChEBI" id="CHEBI:29934"/>
        <dbReference type="EC" id="5.4.99.5"/>
    </reaction>
    <physiologicalReaction direction="left-to-right" evidence="11">
        <dbReference type="Rhea" id="RHEA:13898"/>
    </physiologicalReaction>
</comment>
<dbReference type="InterPro" id="IPR002701">
    <property type="entry name" value="CM_II_prokaryot"/>
</dbReference>
<comment type="subcellular location">
    <subcellularLocation>
        <location evidence="1">Cytoplasm</location>
    </subcellularLocation>
</comment>
<evidence type="ECO:0000256" key="3">
    <source>
        <dbReference type="ARBA" id="ARBA00012404"/>
    </source>
</evidence>
<dbReference type="GO" id="GO:0004106">
    <property type="term" value="F:chorismate mutase activity"/>
    <property type="evidence" value="ECO:0007669"/>
    <property type="project" value="UniProtKB-EC"/>
</dbReference>
<dbReference type="GO" id="GO:0009094">
    <property type="term" value="P:L-phenylalanine biosynthetic process"/>
    <property type="evidence" value="ECO:0007669"/>
    <property type="project" value="UniProtKB-KW"/>
</dbReference>
<dbReference type="GO" id="GO:0006571">
    <property type="term" value="P:tyrosine biosynthetic process"/>
    <property type="evidence" value="ECO:0007669"/>
    <property type="project" value="UniProtKB-KW"/>
</dbReference>
<dbReference type="InterPro" id="IPR036263">
    <property type="entry name" value="Chorismate_II_sf"/>
</dbReference>
<dbReference type="InterPro" id="IPR037039">
    <property type="entry name" value="CM_AroQ_sf_eucaryotic"/>
</dbReference>
<keyword evidence="5" id="KW-0963">Cytoplasm</keyword>
<evidence type="ECO:0000256" key="11">
    <source>
        <dbReference type="ARBA" id="ARBA00023979"/>
    </source>
</evidence>
<evidence type="ECO:0000256" key="8">
    <source>
        <dbReference type="ARBA" id="ARBA00023141"/>
    </source>
</evidence>
<dbReference type="OrthoDB" id="191918at2759"/>